<evidence type="ECO:0000256" key="1">
    <source>
        <dbReference type="SAM" id="Coils"/>
    </source>
</evidence>
<feature type="transmembrane region" description="Helical" evidence="3">
    <location>
        <begin position="153"/>
        <end position="172"/>
    </location>
</feature>
<keyword evidence="5" id="KW-1185">Reference proteome</keyword>
<reference evidence="4" key="2">
    <citation type="submission" date="2023-06" db="EMBL/GenBank/DDBJ databases">
        <authorList>
            <consortium name="Lawrence Berkeley National Laboratory"/>
            <person name="Haridas S."/>
            <person name="Hensen N."/>
            <person name="Bonometti L."/>
            <person name="Westerberg I."/>
            <person name="Brannstrom I.O."/>
            <person name="Guillou S."/>
            <person name="Cros-Aarteil S."/>
            <person name="Calhoun S."/>
            <person name="Kuo A."/>
            <person name="Mondo S."/>
            <person name="Pangilinan J."/>
            <person name="Riley R."/>
            <person name="Labutti K."/>
            <person name="Andreopoulos B."/>
            <person name="Lipzen A."/>
            <person name="Chen C."/>
            <person name="Yanf M."/>
            <person name="Daum C."/>
            <person name="Ng V."/>
            <person name="Clum A."/>
            <person name="Steindorff A."/>
            <person name="Ohm R."/>
            <person name="Martin F."/>
            <person name="Silar P."/>
            <person name="Natvig D."/>
            <person name="Lalanne C."/>
            <person name="Gautier V."/>
            <person name="Ament-Velasquez S.L."/>
            <person name="Kruys A."/>
            <person name="Hutchinson M.I."/>
            <person name="Powell A.J."/>
            <person name="Barry K."/>
            <person name="Miller A.N."/>
            <person name="Grigoriev I.V."/>
            <person name="Debuchy R."/>
            <person name="Gladieux P."/>
            <person name="Thoren M.H."/>
            <person name="Johannesson H."/>
        </authorList>
    </citation>
    <scope>NUCLEOTIDE SEQUENCE</scope>
    <source>
        <strain evidence="4">CBS 955.72</strain>
    </source>
</reference>
<dbReference type="AlphaFoldDB" id="A0AAJ0MEQ2"/>
<keyword evidence="3" id="KW-0472">Membrane</keyword>
<feature type="region of interest" description="Disordered" evidence="2">
    <location>
        <begin position="128"/>
        <end position="147"/>
    </location>
</feature>
<evidence type="ECO:0000313" key="5">
    <source>
        <dbReference type="Proteomes" id="UP001275084"/>
    </source>
</evidence>
<keyword evidence="1" id="KW-0175">Coiled coil</keyword>
<proteinExistence type="predicted"/>
<feature type="coiled-coil region" evidence="1">
    <location>
        <begin position="50"/>
        <end position="77"/>
    </location>
</feature>
<dbReference type="EMBL" id="JAUIQD010000004">
    <property type="protein sequence ID" value="KAK3353725.1"/>
    <property type="molecule type" value="Genomic_DNA"/>
</dbReference>
<name>A0AAJ0MEQ2_9PEZI</name>
<comment type="caution">
    <text evidence="4">The sequence shown here is derived from an EMBL/GenBank/DDBJ whole genome shotgun (WGS) entry which is preliminary data.</text>
</comment>
<keyword evidence="3" id="KW-0812">Transmembrane</keyword>
<sequence>MASRRFIAENDEDSLPRYAGISCKRVMDAPIAMVHQEVGKPLSQVCHYLSETLAKDMQECRRQLEKLEKQIGIDLENMGKQVRLESAKTAETDKSQTAKFSVERLDDEQAKLEELVLPSIDPSIAEGGRVGSAVRGRTPARGEQPGPVRRRGVTEFFFGAGLVVIAFLVMIFRNNGNYHVI</sequence>
<keyword evidence="3" id="KW-1133">Transmembrane helix</keyword>
<dbReference type="Proteomes" id="UP001275084">
    <property type="component" value="Unassembled WGS sequence"/>
</dbReference>
<evidence type="ECO:0000256" key="2">
    <source>
        <dbReference type="SAM" id="MobiDB-lite"/>
    </source>
</evidence>
<protein>
    <submittedName>
        <fullName evidence="4">Uncharacterized protein</fullName>
    </submittedName>
</protein>
<reference evidence="4" key="1">
    <citation type="journal article" date="2023" name="Mol. Phylogenet. Evol.">
        <title>Genome-scale phylogeny and comparative genomics of the fungal order Sordariales.</title>
        <authorList>
            <person name="Hensen N."/>
            <person name="Bonometti L."/>
            <person name="Westerberg I."/>
            <person name="Brannstrom I.O."/>
            <person name="Guillou S."/>
            <person name="Cros-Aarteil S."/>
            <person name="Calhoun S."/>
            <person name="Haridas S."/>
            <person name="Kuo A."/>
            <person name="Mondo S."/>
            <person name="Pangilinan J."/>
            <person name="Riley R."/>
            <person name="LaButti K."/>
            <person name="Andreopoulos B."/>
            <person name="Lipzen A."/>
            <person name="Chen C."/>
            <person name="Yan M."/>
            <person name="Daum C."/>
            <person name="Ng V."/>
            <person name="Clum A."/>
            <person name="Steindorff A."/>
            <person name="Ohm R.A."/>
            <person name="Martin F."/>
            <person name="Silar P."/>
            <person name="Natvig D.O."/>
            <person name="Lalanne C."/>
            <person name="Gautier V."/>
            <person name="Ament-Velasquez S.L."/>
            <person name="Kruys A."/>
            <person name="Hutchinson M.I."/>
            <person name="Powell A.J."/>
            <person name="Barry K."/>
            <person name="Miller A.N."/>
            <person name="Grigoriev I.V."/>
            <person name="Debuchy R."/>
            <person name="Gladieux P."/>
            <person name="Hiltunen Thoren M."/>
            <person name="Johannesson H."/>
        </authorList>
    </citation>
    <scope>NUCLEOTIDE SEQUENCE</scope>
    <source>
        <strain evidence="4">CBS 955.72</strain>
    </source>
</reference>
<accession>A0AAJ0MEQ2</accession>
<evidence type="ECO:0000313" key="4">
    <source>
        <dbReference type="EMBL" id="KAK3353725.1"/>
    </source>
</evidence>
<organism evidence="4 5">
    <name type="scientific">Lasiosphaeria hispida</name>
    <dbReference type="NCBI Taxonomy" id="260671"/>
    <lineage>
        <taxon>Eukaryota</taxon>
        <taxon>Fungi</taxon>
        <taxon>Dikarya</taxon>
        <taxon>Ascomycota</taxon>
        <taxon>Pezizomycotina</taxon>
        <taxon>Sordariomycetes</taxon>
        <taxon>Sordariomycetidae</taxon>
        <taxon>Sordariales</taxon>
        <taxon>Lasiosphaeriaceae</taxon>
        <taxon>Lasiosphaeria</taxon>
    </lineage>
</organism>
<evidence type="ECO:0000256" key="3">
    <source>
        <dbReference type="SAM" id="Phobius"/>
    </source>
</evidence>
<gene>
    <name evidence="4" type="ORF">B0T25DRAFT_568911</name>
</gene>